<keyword evidence="1" id="KW-0732">Signal</keyword>
<comment type="caution">
    <text evidence="2">The sequence shown here is derived from an EMBL/GenBank/DDBJ whole genome shotgun (WGS) entry which is preliminary data.</text>
</comment>
<name>A0ABU5ZP81_9FLAO</name>
<evidence type="ECO:0000256" key="1">
    <source>
        <dbReference type="SAM" id="SignalP"/>
    </source>
</evidence>
<dbReference type="EMBL" id="JAYKLX010000001">
    <property type="protein sequence ID" value="MEB3343933.1"/>
    <property type="molecule type" value="Genomic_DNA"/>
</dbReference>
<dbReference type="Proteomes" id="UP001327027">
    <property type="component" value="Unassembled WGS sequence"/>
</dbReference>
<evidence type="ECO:0000313" key="3">
    <source>
        <dbReference type="Proteomes" id="UP001327027"/>
    </source>
</evidence>
<feature type="signal peptide" evidence="1">
    <location>
        <begin position="1"/>
        <end position="18"/>
    </location>
</feature>
<dbReference type="InterPro" id="IPR006530">
    <property type="entry name" value="YD"/>
</dbReference>
<sequence>MKQLLGYVMLMTSIIGSAQTSGTGTSQDQFDANALVQVPNSPEAEAFTRYGNIPISYYTGKPNVSVPIHTIQGREFSVPISVSYDASAIKVQSISTSVGAGWNLQAGGVVSRQVHDLPDDALSGAPANKISDPDIISFNNYLSTLRSPENDAYLNFENYEHELSQINKYRNIRDDHGIGEVDLMPDIFNFSAPGLSGSIVIDYNTGDAISLKDSDIKATYTTNNLGSIQSWVITNTLGTVYHFTIPEETTTTFSSEANEGTRVYNSSWYLSKIVSTNGKDVFEFNYSPAKYWDQPQIYYNQQAARNPLSNCGRTLTYDPTQHTSITTSNMTDFRIKQPILSSISLNNIDRIVFYHNTNRQDLSGRKKLDQIAVTYGAKRLKTFYLHHSYFTSNSSHKTEEDYRLKLDSISIEGNNTSGSGIVSTNPTQKQSYRFEYRGGNILPSRKSLAIDNQGYYNGSNGEGNTSLIPKYIDATGKVYLGANREPLFSAKIKGMLQEIYYPTGGSTSFELNENRYELGTIQEIETFSQSLGSVGSGSDPTAQESDYNCDDGFWEFPKTSTVDFTVDNDEIMTENTGYFYSATSEGNYAQDGRMFFMAIYKSTPATAGPSPNYTMLENGCIEVHGFDITLTLCPGECKDVPFNGGTEPSGFTVCYDNYVNNSTPDNSKTYCEIKAMIDSGSSDIVYYTHGIPTTGSTQIVFSSQGNWFLPPGSYKVFIANSYLGKTVSMSRRYFKKVERTLWNNSPLLNKIVDKTNEGQQHIRTFDYQDFSVQQYTQLHTIKRTAGNIGAECYKSPYEGYYDTLERQTSNIYGKTPNEITFPKVLEVLEDTAGNPLGSTLYEYYDQEFFVSNSVYPGISNLYYPKLGEPYVATNPLIGQLKKKTVYDTTGKIVTQSQNLYDFEKSVVTTGTSFYGGTTWVDICTVAVPGYHNPSLKQLTYMTSTHGFGRECASTGDNLVISGWRTVQGNSDNNIRFYKFKTRLNESLNKDYFYNANQVDSVVQKVTYSYGTNHNMPIETKTSVGQNNTRITRTLYPLDLQNPTAAEEALIIENRIATPIEITDFFLKNGDPEKQLSKRKTVFNNTKWAGNIFPEKIQTAKAAGNLEDRIIYTEYDHGNPVEVQAKDGTPISYIWGYKNQYPIAKLENLTYAALSSTEISNLKTLSDSDNSESSENTLRTALNALRDSYPDATITTYTYDPQVGVTSMTDPRGYTMYYTYDDLGRLHHVKDAQGHLVSENKYHYKN</sequence>
<reference evidence="2 3" key="1">
    <citation type="journal article" date="2013" name="Int. J. Syst. Evol. Microbiol.">
        <title>Aquimarina gracilis sp. nov., isolated from the gut microflora of a mussel, Mytilus coruscus, and emended description of Aquimarina spongiae.</title>
        <authorList>
            <person name="Park S.C."/>
            <person name="Choe H.N."/>
            <person name="Baik K.S."/>
            <person name="Seong C.N."/>
        </authorList>
    </citation>
    <scope>NUCLEOTIDE SEQUENCE [LARGE SCALE GENOMIC DNA]</scope>
    <source>
        <strain evidence="2 3">PSC32</strain>
    </source>
</reference>
<dbReference type="RefSeq" id="WP_324177987.1">
    <property type="nucleotide sequence ID" value="NZ_BAABAW010000001.1"/>
</dbReference>
<proteinExistence type="predicted"/>
<gene>
    <name evidence="2" type="ORF">U6A24_00595</name>
</gene>
<accession>A0ABU5ZP81</accession>
<organism evidence="2 3">
    <name type="scientific">Aquimarina gracilis</name>
    <dbReference type="NCBI Taxonomy" id="874422"/>
    <lineage>
        <taxon>Bacteria</taxon>
        <taxon>Pseudomonadati</taxon>
        <taxon>Bacteroidota</taxon>
        <taxon>Flavobacteriia</taxon>
        <taxon>Flavobacteriales</taxon>
        <taxon>Flavobacteriaceae</taxon>
        <taxon>Aquimarina</taxon>
    </lineage>
</organism>
<keyword evidence="3" id="KW-1185">Reference proteome</keyword>
<evidence type="ECO:0000313" key="2">
    <source>
        <dbReference type="EMBL" id="MEB3343933.1"/>
    </source>
</evidence>
<protein>
    <submittedName>
        <fullName evidence="2">RHS repeat domain-containing protein</fullName>
    </submittedName>
</protein>
<dbReference type="NCBIfam" id="TIGR01643">
    <property type="entry name" value="YD_repeat_2x"/>
    <property type="match status" value="1"/>
</dbReference>
<feature type="chain" id="PRO_5047298813" evidence="1">
    <location>
        <begin position="19"/>
        <end position="1245"/>
    </location>
</feature>